<dbReference type="PANTHER" id="PTHR21646:SF24">
    <property type="entry name" value="UBIQUITIN CARBOXYL-TERMINAL HYDROLASE"/>
    <property type="match status" value="1"/>
</dbReference>
<feature type="domain" description="DUSP" evidence="10">
    <location>
        <begin position="134"/>
        <end position="229"/>
    </location>
</feature>
<dbReference type="SMART" id="SM00695">
    <property type="entry name" value="DUSP"/>
    <property type="match status" value="1"/>
</dbReference>
<comment type="similarity">
    <text evidence="2">Belongs to the peptidase C19 family.</text>
</comment>
<dbReference type="PROSITE" id="PS00973">
    <property type="entry name" value="USP_2"/>
    <property type="match status" value="1"/>
</dbReference>
<dbReference type="InterPro" id="IPR050185">
    <property type="entry name" value="Ub_carboxyl-term_hydrolase"/>
</dbReference>
<dbReference type="EC" id="3.4.19.12" evidence="3"/>
<dbReference type="Gene3D" id="3.90.70.10">
    <property type="entry name" value="Cysteine proteinases"/>
    <property type="match status" value="2"/>
</dbReference>
<dbReference type="InterPro" id="IPR018200">
    <property type="entry name" value="USP_CS"/>
</dbReference>
<evidence type="ECO:0000256" key="5">
    <source>
        <dbReference type="ARBA" id="ARBA00022786"/>
    </source>
</evidence>
<dbReference type="RefSeq" id="XP_056040326.1">
    <property type="nucleotide sequence ID" value="XM_056188909.1"/>
</dbReference>
<reference evidence="11" key="1">
    <citation type="submission" date="2023-03" db="EMBL/GenBank/DDBJ databases">
        <title>Near-Complete genome sequence of Lipomyces tetrasporous NRRL Y-64009, an oleaginous yeast capable of growing on lignocellulosic hydrolysates.</title>
        <authorList>
            <consortium name="Lawrence Berkeley National Laboratory"/>
            <person name="Jagtap S.S."/>
            <person name="Liu J.-J."/>
            <person name="Walukiewicz H.E."/>
            <person name="Pangilinan J."/>
            <person name="Lipzen A."/>
            <person name="Ahrendt S."/>
            <person name="Koriabine M."/>
            <person name="Cobaugh K."/>
            <person name="Salamov A."/>
            <person name="Yoshinaga Y."/>
            <person name="Ng V."/>
            <person name="Daum C."/>
            <person name="Grigoriev I.V."/>
            <person name="Slininger P.J."/>
            <person name="Dien B.S."/>
            <person name="Jin Y.-S."/>
            <person name="Rao C.V."/>
        </authorList>
    </citation>
    <scope>NUCLEOTIDE SEQUENCE</scope>
    <source>
        <strain evidence="11">NRRL Y-64009</strain>
    </source>
</reference>
<dbReference type="GO" id="GO:0016579">
    <property type="term" value="P:protein deubiquitination"/>
    <property type="evidence" value="ECO:0007669"/>
    <property type="project" value="InterPro"/>
</dbReference>
<accession>A0AAD7QL75</accession>
<evidence type="ECO:0000256" key="6">
    <source>
        <dbReference type="ARBA" id="ARBA00022801"/>
    </source>
</evidence>
<dbReference type="PANTHER" id="PTHR21646">
    <property type="entry name" value="UBIQUITIN CARBOXYL-TERMINAL HYDROLASE"/>
    <property type="match status" value="1"/>
</dbReference>
<evidence type="ECO:0000256" key="2">
    <source>
        <dbReference type="ARBA" id="ARBA00009085"/>
    </source>
</evidence>
<dbReference type="SUPFAM" id="SSF54001">
    <property type="entry name" value="Cysteine proteinases"/>
    <property type="match status" value="1"/>
</dbReference>
<comment type="catalytic activity">
    <reaction evidence="1">
        <text>Thiol-dependent hydrolysis of ester, thioester, amide, peptide and isopeptide bonds formed by the C-terminal Gly of ubiquitin (a 76-residue protein attached to proteins as an intracellular targeting signal).</text>
        <dbReference type="EC" id="3.4.19.12"/>
    </reaction>
</comment>
<keyword evidence="4" id="KW-0645">Protease</keyword>
<feature type="region of interest" description="Disordered" evidence="8">
    <location>
        <begin position="1310"/>
        <end position="1330"/>
    </location>
</feature>
<dbReference type="GO" id="GO:0006508">
    <property type="term" value="P:proteolysis"/>
    <property type="evidence" value="ECO:0007669"/>
    <property type="project" value="UniProtKB-KW"/>
</dbReference>
<evidence type="ECO:0000256" key="8">
    <source>
        <dbReference type="SAM" id="MobiDB-lite"/>
    </source>
</evidence>
<evidence type="ECO:0000313" key="11">
    <source>
        <dbReference type="EMBL" id="KAJ8096876.1"/>
    </source>
</evidence>
<name>A0AAD7QL75_9ASCO</name>
<proteinExistence type="inferred from homology"/>
<comment type="caution">
    <text evidence="11">The sequence shown here is derived from an EMBL/GenBank/DDBJ whole genome shotgun (WGS) entry which is preliminary data.</text>
</comment>
<keyword evidence="7" id="KW-0788">Thiol protease</keyword>
<dbReference type="GeneID" id="80884075"/>
<dbReference type="Pfam" id="PF00443">
    <property type="entry name" value="UCH"/>
    <property type="match status" value="1"/>
</dbReference>
<feature type="region of interest" description="Disordered" evidence="8">
    <location>
        <begin position="1"/>
        <end position="62"/>
    </location>
</feature>
<keyword evidence="12" id="KW-1185">Reference proteome</keyword>
<feature type="region of interest" description="Disordered" evidence="8">
    <location>
        <begin position="358"/>
        <end position="402"/>
    </location>
</feature>
<dbReference type="CDD" id="cd02674">
    <property type="entry name" value="Peptidase_C19R"/>
    <property type="match status" value="1"/>
</dbReference>
<dbReference type="InterPro" id="IPR038765">
    <property type="entry name" value="Papain-like_cys_pep_sf"/>
</dbReference>
<dbReference type="Gene3D" id="3.30.2230.10">
    <property type="entry name" value="DUSP-like"/>
    <property type="match status" value="1"/>
</dbReference>
<dbReference type="InterPro" id="IPR035927">
    <property type="entry name" value="DUSP-like_sf"/>
</dbReference>
<feature type="compositionally biased region" description="Low complexity" evidence="8">
    <location>
        <begin position="1207"/>
        <end position="1225"/>
    </location>
</feature>
<dbReference type="InterPro" id="IPR028889">
    <property type="entry name" value="USP"/>
</dbReference>
<dbReference type="EMBL" id="JARPMG010000013">
    <property type="protein sequence ID" value="KAJ8096876.1"/>
    <property type="molecule type" value="Genomic_DNA"/>
</dbReference>
<feature type="compositionally biased region" description="Low complexity" evidence="8">
    <location>
        <begin position="1236"/>
        <end position="1259"/>
    </location>
</feature>
<evidence type="ECO:0000259" key="10">
    <source>
        <dbReference type="PROSITE" id="PS51283"/>
    </source>
</evidence>
<feature type="compositionally biased region" description="Low complexity" evidence="8">
    <location>
        <begin position="34"/>
        <end position="44"/>
    </location>
</feature>
<feature type="region of interest" description="Disordered" evidence="8">
    <location>
        <begin position="1195"/>
        <end position="1285"/>
    </location>
</feature>
<sequence>MLSPSLSPSPPTSRPDTPALSADMASPNSVAPRSPSLSSTSSLSIKRPFSDAAEDDEGSPRVRLLEDTSFVADGLDEASGDAVEYRRSVPLRLPGGERQMMDLDDERPRSAMSNWTTISSSPQRQDYEIHTTLPSREEQISTINNLCNIPPEQGQTWYIVAKEWWDKFTISQTDDEIGPIDNSSILDERQKLKSADECEFEIVSENAWHQLRTWFSESEDSETIARTAVNTSPFSKNIEVEVYPPVYQLHHLTTRSSDSSSIPSLVMSRTSRYTDLEAAIKDRLDIRGQIRIWKLHALLASKLDIERFKLIEEKEVMDSKEGSLQDLGLGMDAALAVEEKSPFSDEWVTERRDFISSYSNQSSSSSSHSISLRNRNTHSTRPIPKRTTQHEPSGRTKGTTGLSNLGNTCYMNSALQCLTHVEELTKYFLLDAYKAELNPQNPLGMDGKVASAYAQLVHHIFGSNTTMASFVPREIKGVIGRYGPMFSGYGQHDSQEFLAFLLDGLHEDLNRILKKPYTEKPELPDDQVDSKEAVVELANKCWDLHRMRNDSVIQDLFAGMYKSTLVCPVCNKVSITFDPFMDLTLPLPIDNTWSKVIYFVPSKGRPVKLDIELSGGASIKEYKAYVAKMMKVDPKKLISASIYSNKFFSFHKDSDLVSDKIDSSEDGILYELDQVPMEPDYSDIMIFPVINRTDKVPGDYHSREIFGYPFLITLTPTEASSYNKIYDKLVEKYKGMSTNKVLSEWGDDSSSGELGTPSRPEVFSVIAVSPYGRAQRSLNAVFSRLDGGEDIRDRYEKARKKVQKQSFKPTSMIIDPVDPSAEADEEGGISAAGESDTAADDADTENSANRLQSLPPLTIEPATEYDDNADEHWLDASRGNSSDVEMQDGSDKDISNAVVPKSLLPNGVGPNEASDDDDSDGESLSMASLFDSGDKAVKSGIASGYGPQLPNYGAPSWESDSSASGPDSYVTMGETLVCYWNKEVYDACFGADEPDSLRGQPVWNIIETVVSEDLQKKRAQRRSKLSQEITLEDCLNLFSQPEVLGEDDLWYCPRCRKHQQAVKTFEIWKVPDIFAVHLKRFSSSSRRDKIDIKIDFPVDGLDLSGRVGDPGQSQNPEHLIYDLFAVDNHFGGLGGGHYTANVKNFVDGKWYYFDDSSVRPVSAEDGVTAAAYMLFYRRRSSTVLGGTKLLDSISSVPVQDKPAEGASSSSSSSSSDHSPVSRSSNSPPPYSDAALPSATNASDSSSPSSSSISSSAITAPRFPGEGRTLGRALGNSSSTSWPTGLASRHFQYGVDLGKAKGSALVGVGTSSTGDPAGFGITPGSLLKPDSLDDDTDELEVVLGEDADRTDVSDLPSDAVVPSGVADSDVVVEIKPESDFDEDETVDDIHVDADASA</sequence>
<evidence type="ECO:0000313" key="12">
    <source>
        <dbReference type="Proteomes" id="UP001217417"/>
    </source>
</evidence>
<feature type="region of interest" description="Disordered" evidence="8">
    <location>
        <begin position="1375"/>
        <end position="1396"/>
    </location>
</feature>
<dbReference type="InterPro" id="IPR006615">
    <property type="entry name" value="Pept_C19_DUSP"/>
</dbReference>
<feature type="compositionally biased region" description="Low complexity" evidence="8">
    <location>
        <begin position="358"/>
        <end position="371"/>
    </location>
</feature>
<evidence type="ECO:0000256" key="1">
    <source>
        <dbReference type="ARBA" id="ARBA00000707"/>
    </source>
</evidence>
<dbReference type="GO" id="GO:0004843">
    <property type="term" value="F:cysteine-type deubiquitinase activity"/>
    <property type="evidence" value="ECO:0007669"/>
    <property type="project" value="UniProtKB-EC"/>
</dbReference>
<keyword evidence="6" id="KW-0378">Hydrolase</keyword>
<feature type="region of interest" description="Disordered" evidence="8">
    <location>
        <begin position="800"/>
        <end position="926"/>
    </location>
</feature>
<dbReference type="PROSITE" id="PS51283">
    <property type="entry name" value="DUSP"/>
    <property type="match status" value="1"/>
</dbReference>
<feature type="compositionally biased region" description="Basic and acidic residues" evidence="8">
    <location>
        <begin position="1386"/>
        <end position="1396"/>
    </location>
</feature>
<feature type="domain" description="USP" evidence="9">
    <location>
        <begin position="400"/>
        <end position="1179"/>
    </location>
</feature>
<keyword evidence="5" id="KW-0833">Ubl conjugation pathway</keyword>
<evidence type="ECO:0000259" key="9">
    <source>
        <dbReference type="PROSITE" id="PS50235"/>
    </source>
</evidence>
<organism evidence="11 12">
    <name type="scientific">Lipomyces tetrasporus</name>
    <dbReference type="NCBI Taxonomy" id="54092"/>
    <lineage>
        <taxon>Eukaryota</taxon>
        <taxon>Fungi</taxon>
        <taxon>Dikarya</taxon>
        <taxon>Ascomycota</taxon>
        <taxon>Saccharomycotina</taxon>
        <taxon>Lipomycetes</taxon>
        <taxon>Lipomycetales</taxon>
        <taxon>Lipomycetaceae</taxon>
        <taxon>Lipomyces</taxon>
    </lineage>
</organism>
<evidence type="ECO:0000256" key="7">
    <source>
        <dbReference type="ARBA" id="ARBA00022807"/>
    </source>
</evidence>
<dbReference type="PROSITE" id="PS50235">
    <property type="entry name" value="USP_3"/>
    <property type="match status" value="1"/>
</dbReference>
<dbReference type="PROSITE" id="PS00972">
    <property type="entry name" value="USP_1"/>
    <property type="match status" value="1"/>
</dbReference>
<dbReference type="SUPFAM" id="SSF143791">
    <property type="entry name" value="DUSP-like"/>
    <property type="match status" value="1"/>
</dbReference>
<gene>
    <name evidence="11" type="ORF">POJ06DRAFT_263615</name>
</gene>
<dbReference type="Proteomes" id="UP001217417">
    <property type="component" value="Unassembled WGS sequence"/>
</dbReference>
<protein>
    <recommendedName>
        <fullName evidence="3">ubiquitinyl hydrolase 1</fullName>
        <ecNumber evidence="3">3.4.19.12</ecNumber>
    </recommendedName>
</protein>
<dbReference type="Pfam" id="PF06337">
    <property type="entry name" value="DUSP"/>
    <property type="match status" value="1"/>
</dbReference>
<evidence type="ECO:0000256" key="3">
    <source>
        <dbReference type="ARBA" id="ARBA00012759"/>
    </source>
</evidence>
<dbReference type="InterPro" id="IPR001394">
    <property type="entry name" value="Peptidase_C19_UCH"/>
</dbReference>
<evidence type="ECO:0000256" key="4">
    <source>
        <dbReference type="ARBA" id="ARBA00022670"/>
    </source>
</evidence>